<accession>A0AAX4G6S4</accession>
<dbReference type="InterPro" id="IPR027417">
    <property type="entry name" value="P-loop_NTPase"/>
</dbReference>
<organism evidence="2 3">
    <name type="scientific">Pseudomonas phage vB_PseuGesM_254</name>
    <dbReference type="NCBI Taxonomy" id="3092638"/>
    <lineage>
        <taxon>Viruses</taxon>
        <taxon>Duplodnaviria</taxon>
        <taxon>Heunggongvirae</taxon>
        <taxon>Uroviricota</taxon>
        <taxon>Caudoviricetes</taxon>
        <taxon>Vandenendeviridae</taxon>
        <taxon>Chemalvirus</taxon>
        <taxon>Chemalvirus PseuGes254</taxon>
    </lineage>
</organism>
<evidence type="ECO:0000259" key="1">
    <source>
        <dbReference type="PROSITE" id="PS51199"/>
    </source>
</evidence>
<dbReference type="CDD" id="cd01029">
    <property type="entry name" value="TOPRIM_primases"/>
    <property type="match status" value="1"/>
</dbReference>
<dbReference type="Proteomes" id="UP001305174">
    <property type="component" value="Segment"/>
</dbReference>
<dbReference type="SUPFAM" id="SSF56731">
    <property type="entry name" value="DNA primase core"/>
    <property type="match status" value="1"/>
</dbReference>
<dbReference type="EMBL" id="OR575930">
    <property type="protein sequence ID" value="WOZ57531.1"/>
    <property type="molecule type" value="Genomic_DNA"/>
</dbReference>
<dbReference type="PANTHER" id="PTHR12873:SF0">
    <property type="entry name" value="TWINKLE MTDNA HELICASE"/>
    <property type="match status" value="1"/>
</dbReference>
<evidence type="ECO:0000313" key="3">
    <source>
        <dbReference type="Proteomes" id="UP001305174"/>
    </source>
</evidence>
<dbReference type="Gene3D" id="2.20.25.10">
    <property type="match status" value="1"/>
</dbReference>
<protein>
    <submittedName>
        <fullName evidence="2">DNA primase/helicase</fullName>
    </submittedName>
</protein>
<sequence length="627" mass="69927">MSRFIGHYECIACDSSDALALYENDDDYSATCFNAACGKSFSNNQLADSHLGQELGIEVIQRSRSVKPLNKVQSTKSMKPKTRVAVIDMDKAQEIKDLGAFDTTRHRALGKPVNEGYGVITHYKDKAPFKRFYPMTDQGLLVGYKVRIIKDKDFYSVGRNDNQCEMFGQSLFPTGGYRLLIVGGEEDAMAAYQMLRQNQFDTGKMKYDPTPVVSPTTGEGSAASQVALNFEWFDKFKEIIVMMDNDEAGKVATEKLLEVLPMGKVKVATLPKGCKDPNQMLEDGMSDKFIAAYWGAKKHNPAGIMGSGSLIDRIIERAMLVKVPLPPFASELQKAMAGGIPLGYVVNIVSASGQGKTTLVNEFVHYWIFNSPYRVGIVSLEADPGEYGELLLSRHAGVKMALLETVEEKLDFLHQQHISEQMHELFFNEDGTDRFDLLDHQGSVGEDELKKKIEYLVKGLGCKLIIIDPLTLAMAGKSNDEMDEFTAWEKNFVSAHQCIIINVLHVRKNSNGQKANSRGGDISEEDIKGSGSIFQIAGANILLMRDKENADPVIRNTTKTMLSKNRWAGNTGPSGLWFYENVTHRLFDSKSYWAEKNAEFEIPLDAYMNDEAELMNQIAEHDAKNPY</sequence>
<dbReference type="PROSITE" id="PS51199">
    <property type="entry name" value="SF4_HELICASE"/>
    <property type="match status" value="1"/>
</dbReference>
<keyword evidence="3" id="KW-1185">Reference proteome</keyword>
<dbReference type="InterPro" id="IPR027032">
    <property type="entry name" value="Twinkle-like"/>
</dbReference>
<dbReference type="Gene3D" id="3.40.1360.10">
    <property type="match status" value="1"/>
</dbReference>
<feature type="domain" description="SF4 helicase" evidence="1">
    <location>
        <begin position="357"/>
        <end position="592"/>
    </location>
</feature>
<dbReference type="Gene3D" id="3.40.50.300">
    <property type="entry name" value="P-loop containing nucleotide triphosphate hydrolases"/>
    <property type="match status" value="1"/>
</dbReference>
<reference evidence="3" key="1">
    <citation type="submission" date="2024-05" db="EMBL/GenBank/DDBJ databases">
        <authorList>
            <person name="Tikunov A.Y."/>
            <person name="Morozova V.V."/>
            <person name="Kozlova Y.N."/>
            <person name="Tikunova N.V."/>
            <person name="Babkin I.V."/>
        </authorList>
    </citation>
    <scope>NUCLEOTIDE SEQUENCE [LARGE SCALE GENOMIC DNA]</scope>
</reference>
<name>A0AAX4G6S4_9CAUD</name>
<dbReference type="GO" id="GO:0003697">
    <property type="term" value="F:single-stranded DNA binding"/>
    <property type="evidence" value="ECO:0007669"/>
    <property type="project" value="InterPro"/>
</dbReference>
<dbReference type="CDD" id="cd19483">
    <property type="entry name" value="RecA-like_Gp4D_helicase"/>
    <property type="match status" value="1"/>
</dbReference>
<dbReference type="GO" id="GO:0006260">
    <property type="term" value="P:DNA replication"/>
    <property type="evidence" value="ECO:0007669"/>
    <property type="project" value="InterPro"/>
</dbReference>
<dbReference type="InterPro" id="IPR034154">
    <property type="entry name" value="TOPRIM_DnaG/twinkle"/>
</dbReference>
<dbReference type="InterPro" id="IPR007694">
    <property type="entry name" value="DNA_helicase_DnaB-like_C"/>
</dbReference>
<dbReference type="GO" id="GO:0005524">
    <property type="term" value="F:ATP binding"/>
    <property type="evidence" value="ECO:0007669"/>
    <property type="project" value="InterPro"/>
</dbReference>
<dbReference type="Pfam" id="PF03796">
    <property type="entry name" value="DnaB_C"/>
    <property type="match status" value="1"/>
</dbReference>
<proteinExistence type="predicted"/>
<dbReference type="SUPFAM" id="SSF52540">
    <property type="entry name" value="P-loop containing nucleoside triphosphate hydrolases"/>
    <property type="match status" value="1"/>
</dbReference>
<dbReference type="Pfam" id="PF13155">
    <property type="entry name" value="Toprim_2"/>
    <property type="match status" value="1"/>
</dbReference>
<evidence type="ECO:0000313" key="2">
    <source>
        <dbReference type="EMBL" id="WOZ57531.1"/>
    </source>
</evidence>
<dbReference type="PANTHER" id="PTHR12873">
    <property type="entry name" value="T7-LIKE MITOCHONDRIAL DNA HELICASE"/>
    <property type="match status" value="1"/>
</dbReference>
<dbReference type="GO" id="GO:0043139">
    <property type="term" value="F:5'-3' DNA helicase activity"/>
    <property type="evidence" value="ECO:0007669"/>
    <property type="project" value="InterPro"/>
</dbReference>